<dbReference type="SMART" id="SM00181">
    <property type="entry name" value="EGF"/>
    <property type="match status" value="5"/>
</dbReference>
<dbReference type="InterPro" id="IPR006212">
    <property type="entry name" value="Furin_repeat"/>
</dbReference>
<dbReference type="InterPro" id="IPR000742">
    <property type="entry name" value="EGF"/>
</dbReference>
<keyword evidence="5" id="KW-0472">Membrane</keyword>
<evidence type="ECO:0000256" key="2">
    <source>
        <dbReference type="ARBA" id="ARBA00013064"/>
    </source>
</evidence>
<dbReference type="InterPro" id="IPR029021">
    <property type="entry name" value="Prot-tyrosine_phosphatase-like"/>
</dbReference>
<feature type="domain" description="EGF-like" evidence="6">
    <location>
        <begin position="74"/>
        <end position="104"/>
    </location>
</feature>
<evidence type="ECO:0000256" key="1">
    <source>
        <dbReference type="ARBA" id="ARBA00009580"/>
    </source>
</evidence>
<evidence type="ECO:0000259" key="7">
    <source>
        <dbReference type="SMART" id="SM00194"/>
    </source>
</evidence>
<dbReference type="PANTHER" id="PTHR19134">
    <property type="entry name" value="RECEPTOR-TYPE TYROSINE-PROTEIN PHOSPHATASE"/>
    <property type="match status" value="1"/>
</dbReference>
<feature type="transmembrane region" description="Helical" evidence="5">
    <location>
        <begin position="356"/>
        <end position="379"/>
    </location>
</feature>
<dbReference type="InterPro" id="IPR050348">
    <property type="entry name" value="Protein-Tyr_Phosphatase"/>
</dbReference>
<evidence type="ECO:0000256" key="4">
    <source>
        <dbReference type="ARBA" id="ARBA00022912"/>
    </source>
</evidence>
<feature type="domain" description="EGF-like" evidence="6">
    <location>
        <begin position="135"/>
        <end position="164"/>
    </location>
</feature>
<protein>
    <recommendedName>
        <fullName evidence="2">protein-tyrosine-phosphatase</fullName>
        <ecNumber evidence="2">3.1.3.48</ecNumber>
    </recommendedName>
</protein>
<dbReference type="CDD" id="cd00047">
    <property type="entry name" value="PTPc"/>
    <property type="match status" value="1"/>
</dbReference>
<evidence type="ECO:0000313" key="8">
    <source>
        <dbReference type="EMBL" id="WAR16704.1"/>
    </source>
</evidence>
<sequence length="650" mass="72771">MHHNMLVGLDIPCLSTYNKCINYNGLSCIICTGNPGECKNCGCCATGRSNKCRVGDYCNYGCVDGYWGKKCNNKCRDTNCAKCVANRGQSCQECQTGYYGFNCGNRCGSQCKTCQQMTGCTECNTGYYLDGECIKCKNTGCTCTISTQCNGCVQGYYLNPELCSECPNYCTSCISSTQCTSCSDGRFGNKCQYLCKENCVHGICLSAKASCQCNIKCVGNKCDSSTGRCLQGCINGYWNQTCDRKCEPECLSCNQADGSCSKCKSSTRYGPGCRQECSNTCKRSECGIYGTCSNGCVANTFGNRCEHTCEVYCKPKDNNTLCSENTGMCLYGCKTGYSGRFCPQEADKQTSSTASLGLGIGGGVVVLSVIVIVGLFFILRRRVNLRNRSETPVREPENLSVFYATVSKGRASQVGYANGDTNNLHFVNNVENHTYQTPPPRRFVKERTPIISEENLEIDEDVAFSRETAVVYEDNCRVHYNNANKVHVADLAEYVQTLLFKDIEEEFQLRENDDTRVLVRGGETDYINASYIDKRMPLSLSNCFSHYFGPMAKQLGDYGQFWQMVWQHKVEKIVMMTKLKDEKKTLCEQYWPDQHQSKLYGDVEVVCKVEKLYADFIWRHFTLSRFTSWPDNGIPDDVTSVTEFRQRFSQ</sequence>
<dbReference type="SUPFAM" id="SSF57184">
    <property type="entry name" value="Growth factor receptor domain"/>
    <property type="match status" value="1"/>
</dbReference>
<keyword evidence="5" id="KW-0812">Transmembrane</keyword>
<name>A0ABY7F6D5_MYAAR</name>
<dbReference type="SMART" id="SM00261">
    <property type="entry name" value="FU"/>
    <property type="match status" value="3"/>
</dbReference>
<proteinExistence type="inferred from homology"/>
<dbReference type="Gene3D" id="3.90.190.10">
    <property type="entry name" value="Protein tyrosine phosphatase superfamily"/>
    <property type="match status" value="1"/>
</dbReference>
<dbReference type="SUPFAM" id="SSF52799">
    <property type="entry name" value="(Phosphotyrosine protein) phosphatases II"/>
    <property type="match status" value="1"/>
</dbReference>
<dbReference type="EC" id="3.1.3.48" evidence="2"/>
<feature type="domain" description="EGF-like" evidence="6">
    <location>
        <begin position="106"/>
        <end position="134"/>
    </location>
</feature>
<comment type="similarity">
    <text evidence="1">Belongs to the protein-tyrosine phosphatase family.</text>
</comment>
<gene>
    <name evidence="8" type="ORF">MAR_031298</name>
</gene>
<evidence type="ECO:0000256" key="5">
    <source>
        <dbReference type="SAM" id="Phobius"/>
    </source>
</evidence>
<feature type="domain" description="EGF-like" evidence="6">
    <location>
        <begin position="194"/>
        <end position="223"/>
    </location>
</feature>
<dbReference type="SMART" id="SM00194">
    <property type="entry name" value="PTPc"/>
    <property type="match status" value="1"/>
</dbReference>
<feature type="domain" description="Tyrosine-protein phosphatase" evidence="7">
    <location>
        <begin position="457"/>
        <end position="650"/>
    </location>
</feature>
<evidence type="ECO:0000313" key="9">
    <source>
        <dbReference type="Proteomes" id="UP001164746"/>
    </source>
</evidence>
<dbReference type="Pfam" id="PF00102">
    <property type="entry name" value="Y_phosphatase"/>
    <property type="match status" value="1"/>
</dbReference>
<dbReference type="InterPro" id="IPR000242">
    <property type="entry name" value="PTP_cat"/>
</dbReference>
<keyword evidence="3" id="KW-0378">Hydrolase</keyword>
<dbReference type="InterPro" id="IPR009030">
    <property type="entry name" value="Growth_fac_rcpt_cys_sf"/>
</dbReference>
<evidence type="ECO:0000256" key="3">
    <source>
        <dbReference type="ARBA" id="ARBA00022801"/>
    </source>
</evidence>
<dbReference type="Proteomes" id="UP001164746">
    <property type="component" value="Chromosome 10"/>
</dbReference>
<feature type="domain" description="EGF-like" evidence="6">
    <location>
        <begin position="165"/>
        <end position="192"/>
    </location>
</feature>
<keyword evidence="9" id="KW-1185">Reference proteome</keyword>
<dbReference type="EMBL" id="CP111021">
    <property type="protein sequence ID" value="WAR16704.1"/>
    <property type="molecule type" value="Genomic_DNA"/>
</dbReference>
<accession>A0ABY7F6D5</accession>
<organism evidence="8 9">
    <name type="scientific">Mya arenaria</name>
    <name type="common">Soft-shell clam</name>
    <dbReference type="NCBI Taxonomy" id="6604"/>
    <lineage>
        <taxon>Eukaryota</taxon>
        <taxon>Metazoa</taxon>
        <taxon>Spiralia</taxon>
        <taxon>Lophotrochozoa</taxon>
        <taxon>Mollusca</taxon>
        <taxon>Bivalvia</taxon>
        <taxon>Autobranchia</taxon>
        <taxon>Heteroconchia</taxon>
        <taxon>Euheterodonta</taxon>
        <taxon>Imparidentia</taxon>
        <taxon>Neoheterodontei</taxon>
        <taxon>Myida</taxon>
        <taxon>Myoidea</taxon>
        <taxon>Myidae</taxon>
        <taxon>Mya</taxon>
    </lineage>
</organism>
<keyword evidence="5" id="KW-1133">Transmembrane helix</keyword>
<reference evidence="8" key="1">
    <citation type="submission" date="2022-11" db="EMBL/GenBank/DDBJ databases">
        <title>Centuries of genome instability and evolution in soft-shell clam transmissible cancer (bioRxiv).</title>
        <authorList>
            <person name="Hart S.F.M."/>
            <person name="Yonemitsu M.A."/>
            <person name="Giersch R.M."/>
            <person name="Beal B.F."/>
            <person name="Arriagada G."/>
            <person name="Davis B.W."/>
            <person name="Ostrander E.A."/>
            <person name="Goff S.P."/>
            <person name="Metzger M.J."/>
        </authorList>
    </citation>
    <scope>NUCLEOTIDE SEQUENCE</scope>
    <source>
        <strain evidence="8">MELC-2E11</strain>
        <tissue evidence="8">Siphon/mantle</tissue>
    </source>
</reference>
<keyword evidence="4" id="KW-0904">Protein phosphatase</keyword>
<evidence type="ECO:0000259" key="6">
    <source>
        <dbReference type="SMART" id="SM00181"/>
    </source>
</evidence>
<dbReference type="PANTHER" id="PTHR19134:SF562">
    <property type="entry name" value="PROTEIN-TYROSINE-PHOSPHATASE"/>
    <property type="match status" value="1"/>
</dbReference>